<comment type="subcellular location">
    <subcellularLocation>
        <location evidence="1">Membrane</location>
        <topology evidence="1">Multi-pass membrane protein</topology>
    </subcellularLocation>
</comment>
<feature type="transmembrane region" description="Helical" evidence="8">
    <location>
        <begin position="268"/>
        <end position="284"/>
    </location>
</feature>
<feature type="transmembrane region" description="Helical" evidence="8">
    <location>
        <begin position="317"/>
        <end position="333"/>
    </location>
</feature>
<evidence type="ECO:0000259" key="9">
    <source>
        <dbReference type="PROSITE" id="PS50262"/>
    </source>
</evidence>
<keyword evidence="5 8" id="KW-0472">Membrane</keyword>
<evidence type="ECO:0000256" key="4">
    <source>
        <dbReference type="ARBA" id="ARBA00023040"/>
    </source>
</evidence>
<dbReference type="Proteomes" id="UP000694888">
    <property type="component" value="Unplaced"/>
</dbReference>
<evidence type="ECO:0000313" key="11">
    <source>
        <dbReference type="RefSeq" id="XP_005096107.1"/>
    </source>
</evidence>
<feature type="transmembrane region" description="Helical" evidence="8">
    <location>
        <begin position="44"/>
        <end position="65"/>
    </location>
</feature>
<evidence type="ECO:0000256" key="5">
    <source>
        <dbReference type="ARBA" id="ARBA00023136"/>
    </source>
</evidence>
<dbReference type="GeneID" id="101862028"/>
<dbReference type="SUPFAM" id="SSF81321">
    <property type="entry name" value="Family A G protein-coupled receptor-like"/>
    <property type="match status" value="1"/>
</dbReference>
<organism evidence="10 11">
    <name type="scientific">Aplysia californica</name>
    <name type="common">California sea hare</name>
    <dbReference type="NCBI Taxonomy" id="6500"/>
    <lineage>
        <taxon>Eukaryota</taxon>
        <taxon>Metazoa</taxon>
        <taxon>Spiralia</taxon>
        <taxon>Lophotrochozoa</taxon>
        <taxon>Mollusca</taxon>
        <taxon>Gastropoda</taxon>
        <taxon>Heterobranchia</taxon>
        <taxon>Euthyneura</taxon>
        <taxon>Tectipleura</taxon>
        <taxon>Aplysiida</taxon>
        <taxon>Aplysioidea</taxon>
        <taxon>Aplysiidae</taxon>
        <taxon>Aplysia</taxon>
    </lineage>
</organism>
<evidence type="ECO:0000256" key="7">
    <source>
        <dbReference type="ARBA" id="ARBA00023224"/>
    </source>
</evidence>
<keyword evidence="2 8" id="KW-0812">Transmembrane</keyword>
<keyword evidence="10" id="KW-1185">Reference proteome</keyword>
<evidence type="ECO:0000256" key="1">
    <source>
        <dbReference type="ARBA" id="ARBA00004141"/>
    </source>
</evidence>
<dbReference type="PRINTS" id="PR00237">
    <property type="entry name" value="GPCRRHODOPSN"/>
</dbReference>
<name>A0ABM0JKW3_APLCA</name>
<gene>
    <name evidence="11" type="primary">LOC101862028</name>
</gene>
<dbReference type="InterPro" id="IPR000276">
    <property type="entry name" value="GPCR_Rhodpsn"/>
</dbReference>
<dbReference type="PROSITE" id="PS50262">
    <property type="entry name" value="G_PROTEIN_RECEP_F1_2"/>
    <property type="match status" value="1"/>
</dbReference>
<evidence type="ECO:0000256" key="8">
    <source>
        <dbReference type="SAM" id="Phobius"/>
    </source>
</evidence>
<dbReference type="CDD" id="cd14978">
    <property type="entry name" value="7tmA_FMRFamide_R-like"/>
    <property type="match status" value="1"/>
</dbReference>
<dbReference type="RefSeq" id="XP_005096107.1">
    <property type="nucleotide sequence ID" value="XM_005096050.3"/>
</dbReference>
<feature type="domain" description="G-protein coupled receptors family 1 profile" evidence="9">
    <location>
        <begin position="56"/>
        <end position="330"/>
    </location>
</feature>
<evidence type="ECO:0000256" key="3">
    <source>
        <dbReference type="ARBA" id="ARBA00022989"/>
    </source>
</evidence>
<proteinExistence type="predicted"/>
<evidence type="ECO:0000256" key="6">
    <source>
        <dbReference type="ARBA" id="ARBA00023170"/>
    </source>
</evidence>
<feature type="transmembrane region" description="Helical" evidence="8">
    <location>
        <begin position="110"/>
        <end position="134"/>
    </location>
</feature>
<dbReference type="Gene3D" id="1.20.1070.10">
    <property type="entry name" value="Rhodopsin 7-helix transmembrane proteins"/>
    <property type="match status" value="1"/>
</dbReference>
<dbReference type="InterPro" id="IPR017452">
    <property type="entry name" value="GPCR_Rhodpsn_7TM"/>
</dbReference>
<dbReference type="PANTHER" id="PTHR24243">
    <property type="entry name" value="G-PROTEIN COUPLED RECEPTOR"/>
    <property type="match status" value="1"/>
</dbReference>
<dbReference type="PANTHER" id="PTHR24243:SF230">
    <property type="entry name" value="G-PROTEIN COUPLED RECEPTORS FAMILY 1 PROFILE DOMAIN-CONTAINING PROTEIN"/>
    <property type="match status" value="1"/>
</dbReference>
<sequence>MAFNSSGHFSTNLTPLSGSGSRNHSILNPESSQFYVAIRRLQTVMLPLICVFGLVGNSLAVRTFLVKSLRSSSCSLYLAAKCTSDSGFLLSLLVIWLYRVGVQLFNMQGICQMTVFLTYTCGFSSVWFVTIITCENYIRIAHPTKVVTCCTASRAKVVISAVFAVAGGVNAFPLWTSRVITTKVPSGGNNQTSSVTMCMALKDYQNLVIAMTYVDTVFTLILPSLIISIMVLAIVQSVLRSLKRRKRLRAGTQRAPGIRRTTTPQAKMTRFLFAISVIFLLLHTPSHAIRLKMMIETYAFNQQPGFNDHIFHRSFELLYYLNFCNNVVVYLVFGDKFREIFSMVFCARLKRNQSEEMQTECRMLVVHADGTETIALRDGDNGREKEGDNH</sequence>
<reference evidence="11" key="1">
    <citation type="submission" date="2025-08" db="UniProtKB">
        <authorList>
            <consortium name="RefSeq"/>
        </authorList>
    </citation>
    <scope>IDENTIFICATION</scope>
</reference>
<keyword evidence="3 8" id="KW-1133">Transmembrane helix</keyword>
<keyword evidence="7" id="KW-0807">Transducer</keyword>
<evidence type="ECO:0000256" key="2">
    <source>
        <dbReference type="ARBA" id="ARBA00022692"/>
    </source>
</evidence>
<protein>
    <submittedName>
        <fullName evidence="11">Somatostatin receptor type 3-like</fullName>
    </submittedName>
</protein>
<feature type="transmembrane region" description="Helical" evidence="8">
    <location>
        <begin position="217"/>
        <end position="239"/>
    </location>
</feature>
<accession>A0ABM0JKW3</accession>
<dbReference type="Pfam" id="PF00001">
    <property type="entry name" value="7tm_1"/>
    <property type="match status" value="1"/>
</dbReference>
<feature type="transmembrane region" description="Helical" evidence="8">
    <location>
        <begin position="155"/>
        <end position="175"/>
    </location>
</feature>
<feature type="transmembrane region" description="Helical" evidence="8">
    <location>
        <begin position="77"/>
        <end position="98"/>
    </location>
</feature>
<evidence type="ECO:0000313" key="10">
    <source>
        <dbReference type="Proteomes" id="UP000694888"/>
    </source>
</evidence>
<keyword evidence="6" id="KW-0675">Receptor</keyword>
<keyword evidence="4" id="KW-0297">G-protein coupled receptor</keyword>